<keyword evidence="1" id="KW-0378">Hydrolase</keyword>
<dbReference type="CDD" id="cd00842">
    <property type="entry name" value="MPP_ASMase"/>
    <property type="match status" value="1"/>
</dbReference>
<protein>
    <recommendedName>
        <fullName evidence="4">Calcineurin-like phosphoesterase domain-containing protein</fullName>
    </recommendedName>
</protein>
<dbReference type="InterPro" id="IPR029052">
    <property type="entry name" value="Metallo-depent_PP-like"/>
</dbReference>
<feature type="chain" id="PRO_5030539019" description="Calcineurin-like phosphoesterase domain-containing protein" evidence="3">
    <location>
        <begin position="21"/>
        <end position="509"/>
    </location>
</feature>
<dbReference type="InterPro" id="IPR041805">
    <property type="entry name" value="ASMase/PPN1_MPP"/>
</dbReference>
<keyword evidence="3" id="KW-0732">Signal</keyword>
<dbReference type="Gene3D" id="3.60.21.10">
    <property type="match status" value="1"/>
</dbReference>
<dbReference type="InterPro" id="IPR004843">
    <property type="entry name" value="Calcineurin-like_PHP"/>
</dbReference>
<dbReference type="AlphaFoldDB" id="A0A7S0MTN3"/>
<evidence type="ECO:0000313" key="5">
    <source>
        <dbReference type="EMBL" id="CAD8649745.1"/>
    </source>
</evidence>
<evidence type="ECO:0000256" key="2">
    <source>
        <dbReference type="ARBA" id="ARBA00023180"/>
    </source>
</evidence>
<evidence type="ECO:0000259" key="4">
    <source>
        <dbReference type="Pfam" id="PF00149"/>
    </source>
</evidence>
<evidence type="ECO:0000256" key="1">
    <source>
        <dbReference type="ARBA" id="ARBA00022801"/>
    </source>
</evidence>
<dbReference type="EMBL" id="HBFA01002460">
    <property type="protein sequence ID" value="CAD8649745.1"/>
    <property type="molecule type" value="Transcribed_RNA"/>
</dbReference>
<gene>
    <name evidence="5" type="ORF">POBO1169_LOCUS1203</name>
</gene>
<accession>A0A7S0MTN3</accession>
<feature type="domain" description="Calcineurin-like phosphoesterase" evidence="4">
    <location>
        <begin position="34"/>
        <end position="313"/>
    </location>
</feature>
<dbReference type="PANTHER" id="PTHR10340:SF57">
    <property type="entry name" value="METALLOPHOS DOMAIN-CONTAINING PROTEIN"/>
    <property type="match status" value="1"/>
</dbReference>
<sequence length="509" mass="55768">MWRTRLCKLLFLHTCAFVHAKAVEDATGDVPKTRVLHVTDTHIDMKYLLGSEAACDAPPCCRVHSKHPDKTTDVIGEGIVAPARLFGEYHCDTPLAMLQSAMDAARQLKPDFVVWGGDTGPHVAGDEHLNGGEALLEETAELRARVLDAISNATTIFAKMFPDVPVFPVLGDDDMVPSSVYSGASSARWLMTEAASLWKKWLPPSALLTLQWGGYYTAQTASGMRVAVLNTAVCDIQNMHNFIDGGASARTQLHWLESVLAGARAAGEPCLITGHIPPGVYSGCWGNYSAAYEELLSRYTDVVAGQIFGHQHSGSFRLLRSPSTSATPPYGVAYVTPSFTAYRDQNPSFRLYQLSRSPLMVSDVEQYHLNLGKANAEGSKGALLWSPSYVPRTALGLPDLSPAQWQGVLNRMWANETFAGVLRLTEANGRAWMGHNTELRDYLCALTGVTDQEFVKCARKSEEIMIRQYTGSQHTYVLTAMFQFQTIIEHFRHVLGGVHPDDVAHVGGQ</sequence>
<name>A0A7S0MTN3_9CHLO</name>
<feature type="signal peptide" evidence="3">
    <location>
        <begin position="1"/>
        <end position="20"/>
    </location>
</feature>
<dbReference type="SUPFAM" id="SSF56300">
    <property type="entry name" value="Metallo-dependent phosphatases"/>
    <property type="match status" value="1"/>
</dbReference>
<evidence type="ECO:0000256" key="3">
    <source>
        <dbReference type="SAM" id="SignalP"/>
    </source>
</evidence>
<reference evidence="5" key="1">
    <citation type="submission" date="2021-01" db="EMBL/GenBank/DDBJ databases">
        <authorList>
            <person name="Corre E."/>
            <person name="Pelletier E."/>
            <person name="Niang G."/>
            <person name="Scheremetjew M."/>
            <person name="Finn R."/>
            <person name="Kale V."/>
            <person name="Holt S."/>
            <person name="Cochrane G."/>
            <person name="Meng A."/>
            <person name="Brown T."/>
            <person name="Cohen L."/>
        </authorList>
    </citation>
    <scope>NUCLEOTIDE SEQUENCE</scope>
    <source>
        <strain evidence="5">CCMP722</strain>
    </source>
</reference>
<dbReference type="Pfam" id="PF00149">
    <property type="entry name" value="Metallophos"/>
    <property type="match status" value="1"/>
</dbReference>
<keyword evidence="2" id="KW-0325">Glycoprotein</keyword>
<proteinExistence type="predicted"/>
<organism evidence="5">
    <name type="scientific">Pyramimonas obovata</name>
    <dbReference type="NCBI Taxonomy" id="1411642"/>
    <lineage>
        <taxon>Eukaryota</taxon>
        <taxon>Viridiplantae</taxon>
        <taxon>Chlorophyta</taxon>
        <taxon>Pyramimonadophyceae</taxon>
        <taxon>Pyramimonadales</taxon>
        <taxon>Pyramimonadaceae</taxon>
        <taxon>Pyramimonas</taxon>
        <taxon>Pyramimonas incertae sedis</taxon>
    </lineage>
</organism>
<dbReference type="PANTHER" id="PTHR10340">
    <property type="entry name" value="SPHINGOMYELIN PHOSPHODIESTERASE"/>
    <property type="match status" value="1"/>
</dbReference>
<dbReference type="GO" id="GO:0016787">
    <property type="term" value="F:hydrolase activity"/>
    <property type="evidence" value="ECO:0007669"/>
    <property type="project" value="UniProtKB-KW"/>
</dbReference>